<feature type="signal peptide" evidence="1">
    <location>
        <begin position="1"/>
        <end position="30"/>
    </location>
</feature>
<dbReference type="OrthoDB" id="185328at2759"/>
<reference evidence="2 3" key="1">
    <citation type="journal article" date="2015" name="Plant Cell">
        <title>Oil accumulation by the oleaginous diatom Fistulifera solaris as revealed by the genome and transcriptome.</title>
        <authorList>
            <person name="Tanaka T."/>
            <person name="Maeda Y."/>
            <person name="Veluchamy A."/>
            <person name="Tanaka M."/>
            <person name="Abida H."/>
            <person name="Marechal E."/>
            <person name="Bowler C."/>
            <person name="Muto M."/>
            <person name="Sunaga Y."/>
            <person name="Tanaka M."/>
            <person name="Yoshino T."/>
            <person name="Taniguchi T."/>
            <person name="Fukuda Y."/>
            <person name="Nemoto M."/>
            <person name="Matsumoto M."/>
            <person name="Wong P.S."/>
            <person name="Aburatani S."/>
            <person name="Fujibuchi W."/>
        </authorList>
    </citation>
    <scope>NUCLEOTIDE SEQUENCE [LARGE SCALE GENOMIC DNA]</scope>
    <source>
        <strain evidence="2 3">JPCC DA0580</strain>
    </source>
</reference>
<gene>
    <name evidence="2" type="ORF">FisN_24Hh038</name>
</gene>
<protein>
    <submittedName>
        <fullName evidence="2">Uncharacterized protein</fullName>
    </submittedName>
</protein>
<dbReference type="InParanoid" id="A0A1Z5JEM8"/>
<keyword evidence="3" id="KW-1185">Reference proteome</keyword>
<dbReference type="Proteomes" id="UP000198406">
    <property type="component" value="Unassembled WGS sequence"/>
</dbReference>
<evidence type="ECO:0000313" key="3">
    <source>
        <dbReference type="Proteomes" id="UP000198406"/>
    </source>
</evidence>
<sequence>MTHSLPRVPAFSILVCWSLLLVALSTPISAFVVTPSRSAHTTRRLAANTAPTLTEATTWNVRLVMRGDIENAIKHEKQHDKINNSSRWILSEDPNDRKDGLWVWGLFKEPLYPFLLLTLQTDDIPLPNNNGTDFVPAMQLYAQVNHRRDEGKVILEGKDLCWRQMETVRADPLGAATVDLYDNVVVGTIALQPKQL</sequence>
<keyword evidence="1" id="KW-0732">Signal</keyword>
<evidence type="ECO:0000256" key="1">
    <source>
        <dbReference type="SAM" id="SignalP"/>
    </source>
</evidence>
<feature type="chain" id="PRO_5012961467" evidence="1">
    <location>
        <begin position="31"/>
        <end position="196"/>
    </location>
</feature>
<evidence type="ECO:0000313" key="2">
    <source>
        <dbReference type="EMBL" id="GAX12464.1"/>
    </source>
</evidence>
<name>A0A1Z5JEM8_FISSO</name>
<organism evidence="2 3">
    <name type="scientific">Fistulifera solaris</name>
    <name type="common">Oleaginous diatom</name>
    <dbReference type="NCBI Taxonomy" id="1519565"/>
    <lineage>
        <taxon>Eukaryota</taxon>
        <taxon>Sar</taxon>
        <taxon>Stramenopiles</taxon>
        <taxon>Ochrophyta</taxon>
        <taxon>Bacillariophyta</taxon>
        <taxon>Bacillariophyceae</taxon>
        <taxon>Bacillariophycidae</taxon>
        <taxon>Naviculales</taxon>
        <taxon>Naviculaceae</taxon>
        <taxon>Fistulifera</taxon>
    </lineage>
</organism>
<dbReference type="EMBL" id="BDSP01000052">
    <property type="protein sequence ID" value="GAX12464.1"/>
    <property type="molecule type" value="Genomic_DNA"/>
</dbReference>
<proteinExistence type="predicted"/>
<comment type="caution">
    <text evidence="2">The sequence shown here is derived from an EMBL/GenBank/DDBJ whole genome shotgun (WGS) entry which is preliminary data.</text>
</comment>
<accession>A0A1Z5JEM8</accession>
<dbReference type="AlphaFoldDB" id="A0A1Z5JEM8"/>